<evidence type="ECO:0000313" key="2">
    <source>
        <dbReference type="EMBL" id="KAK2547764.1"/>
    </source>
</evidence>
<name>A0AAD9PRN9_ACRCE</name>
<sequence>MLPRTPKSPRVLKCSIGKVVGTDCGLSARFPVMKEMIPIPSCSRDVTMHLKSVKVSSSSVVSEGELILLRAGIFDDDGKGMTVCPKHRECLGVYWRPSRLCKYPFHRDGASRNKAKCDRGVSKKLSIEVKRKWNSLLPIGSGICRQCREKHDKTEEAEGASPCGKQEQELVSLDEFSGPSQCGGYIETEEFKEVSQELASPQNEDCQRKLNYEEIPRHENTSLGTAKPTDGDALWNASLTESFEDLESEPEQDSICSLDTTGGQEWMPTPQIKANLSSLNTFISRVRGRDVSPVRGQLHIPVSDVAHSTSRYYKRKSRQVCEVVLDCIAPGQSQALFQLLTRDIITDVSVPSIADQNILQKLLILYEESNSWFTKQEILSIFVEDFPKSQLKEMIPGLTKWRIDQARKHAALVGPGKPKELPEIRRTRLDPVRVDHFVDFIASPHYLQDVAFGTKFLKLSNGEKMEIPNVVRTVTASRLVNLYLSFCKEEEFVPLGKSTLFTVLKLCAASQKKSLAGLDNITTEGISSMQTLHNVVSQLGKAGKPIAWAEAIQERLKSSKIYLKTDFKLHIHKDSHCADHCRIHALSATDPEFYQPCRHKHDVTCDRCEALETTLTEIEATISSKSIQLSKDQQEEIVHDVEAAVKKIHDWKAHLMRTAHQEAAKSTILNEMAPSQVLIIMDWAMKFLPVRFRETQSEWFGKKGRPWHVSAAIAKGAEEELEVKTFVHVFEQTAQDWFAVASMIEHVLTHLKKSQPSLKEVFLSSDNAGCYHCGPLMLAIPGISRRVGVTIRRYDFSDPQSGKDICDRRIATMKSHMRRYLNEGNDINSASDMKRALDSYGGVKGCRVAVVNVDTARKETEHQKWTGIQSYNNFEFQRSGIRVWKAYGIGKGKQIHNQEIKRMARPQGKTGLIVHEEFSDPIADKGAFKKPGARKCVPQGVDEAENVDCQAQQQGFPCPEVGCVKVFVLRKNLEKHMDVGKHFYYIHKEGSYDDIKRKWASRCVDVGTVKELTAEATALTGEEKGQPPAVISETGWALKKAKPGVRFSEPVKEFLKGIFLKGEETGQKADPVEVASKLRSVRTQDGGKMFQRSEWLTVQQVKSYFSRLSVLHRSGRFSRNKEDKEDDVEEIVMLEEALSRQGLNEDITSNLEL</sequence>
<dbReference type="Proteomes" id="UP001249851">
    <property type="component" value="Unassembled WGS sequence"/>
</dbReference>
<protein>
    <recommendedName>
        <fullName evidence="1">C2H2-type domain-containing protein</fullName>
    </recommendedName>
</protein>
<dbReference type="PROSITE" id="PS00028">
    <property type="entry name" value="ZINC_FINGER_C2H2_1"/>
    <property type="match status" value="1"/>
</dbReference>
<reference evidence="2" key="1">
    <citation type="journal article" date="2023" name="G3 (Bethesda)">
        <title>Whole genome assembly and annotation of the endangered Caribbean coral Acropora cervicornis.</title>
        <authorList>
            <person name="Selwyn J.D."/>
            <person name="Vollmer S.V."/>
        </authorList>
    </citation>
    <scope>NUCLEOTIDE SEQUENCE</scope>
    <source>
        <strain evidence="2">K2</strain>
    </source>
</reference>
<reference evidence="2" key="2">
    <citation type="journal article" date="2023" name="Science">
        <title>Genomic signatures of disease resistance in endangered staghorn corals.</title>
        <authorList>
            <person name="Vollmer S.V."/>
            <person name="Selwyn J.D."/>
            <person name="Despard B.A."/>
            <person name="Roesel C.L."/>
        </authorList>
    </citation>
    <scope>NUCLEOTIDE SEQUENCE</scope>
    <source>
        <strain evidence="2">K2</strain>
    </source>
</reference>
<dbReference type="InterPro" id="IPR013087">
    <property type="entry name" value="Znf_C2H2_type"/>
</dbReference>
<evidence type="ECO:0000259" key="1">
    <source>
        <dbReference type="PROSITE" id="PS00028"/>
    </source>
</evidence>
<keyword evidence="3" id="KW-1185">Reference proteome</keyword>
<dbReference type="EMBL" id="JARQWQ010000168">
    <property type="protein sequence ID" value="KAK2547764.1"/>
    <property type="molecule type" value="Genomic_DNA"/>
</dbReference>
<dbReference type="PANTHER" id="PTHR33845:SF1">
    <property type="entry name" value="C2H2-TYPE DOMAIN-CONTAINING PROTEIN"/>
    <property type="match status" value="1"/>
</dbReference>
<dbReference type="AlphaFoldDB" id="A0AAD9PRN9"/>
<gene>
    <name evidence="2" type="ORF">P5673_032171</name>
</gene>
<comment type="caution">
    <text evidence="2">The sequence shown here is derived from an EMBL/GenBank/DDBJ whole genome shotgun (WGS) entry which is preliminary data.</text>
</comment>
<evidence type="ECO:0000313" key="3">
    <source>
        <dbReference type="Proteomes" id="UP001249851"/>
    </source>
</evidence>
<proteinExistence type="predicted"/>
<feature type="domain" description="C2H2-type" evidence="1">
    <location>
        <begin position="958"/>
        <end position="982"/>
    </location>
</feature>
<dbReference type="PANTHER" id="PTHR33845">
    <property type="entry name" value="C2H2-TYPE DOMAIN-CONTAINING PROTEIN"/>
    <property type="match status" value="1"/>
</dbReference>
<organism evidence="2 3">
    <name type="scientific">Acropora cervicornis</name>
    <name type="common">Staghorn coral</name>
    <dbReference type="NCBI Taxonomy" id="6130"/>
    <lineage>
        <taxon>Eukaryota</taxon>
        <taxon>Metazoa</taxon>
        <taxon>Cnidaria</taxon>
        <taxon>Anthozoa</taxon>
        <taxon>Hexacorallia</taxon>
        <taxon>Scleractinia</taxon>
        <taxon>Astrocoeniina</taxon>
        <taxon>Acroporidae</taxon>
        <taxon>Acropora</taxon>
    </lineage>
</organism>
<accession>A0AAD9PRN9</accession>